<dbReference type="InterPro" id="IPR045755">
    <property type="entry name" value="FtsL-like"/>
</dbReference>
<dbReference type="OrthoDB" id="1082825at2"/>
<reference evidence="2" key="1">
    <citation type="journal article" date="2015" name="Genome Announc.">
        <title>Draft Genome Sequence of Bacteroidales Strain TBC1, a Novel Isolate from a Methanogenic Wastewater Treatment System.</title>
        <authorList>
            <person name="Tourlousse D.M."/>
            <person name="Matsuura N."/>
            <person name="Sun L."/>
            <person name="Toyonaga M."/>
            <person name="Kuroda K."/>
            <person name="Ohashi A."/>
            <person name="Cruz R."/>
            <person name="Yamaguchi T."/>
            <person name="Sekiguchi Y."/>
        </authorList>
    </citation>
    <scope>NUCLEOTIDE SEQUENCE [LARGE SCALE GENOMIC DNA]</scope>
    <source>
        <strain evidence="2">TBC1</strain>
    </source>
</reference>
<gene>
    <name evidence="2" type="ORF">TBC1_11621</name>
</gene>
<organism evidence="2">
    <name type="scientific">Lentimicrobium saccharophilum</name>
    <dbReference type="NCBI Taxonomy" id="1678841"/>
    <lineage>
        <taxon>Bacteria</taxon>
        <taxon>Pseudomonadati</taxon>
        <taxon>Bacteroidota</taxon>
        <taxon>Bacteroidia</taxon>
        <taxon>Bacteroidales</taxon>
        <taxon>Lentimicrobiaceae</taxon>
        <taxon>Lentimicrobium</taxon>
    </lineage>
</organism>
<feature type="transmembrane region" description="Helical" evidence="1">
    <location>
        <begin position="52"/>
        <end position="71"/>
    </location>
</feature>
<protein>
    <recommendedName>
        <fullName evidence="4">Cell division protein FtsL</fullName>
    </recommendedName>
</protein>
<proteinExistence type="predicted"/>
<keyword evidence="1" id="KW-1133">Transmembrane helix</keyword>
<dbReference type="EMBL" id="DF968182">
    <property type="protein sequence ID" value="GAP42491.1"/>
    <property type="molecule type" value="Genomic_DNA"/>
</dbReference>
<keyword evidence="1" id="KW-0472">Membrane</keyword>
<sequence length="137" mass="15846">MSSVRNTLKPKQVEKPARKRRLKAFTTLNRKMHVGSSLHSIVDGSFLTRDNLVKQVPFILFLTLIAIFYIANSYNAEKTIIDISRTKRELQELRYEYITTKSNLMFHSKQSEVASKLKNSGLKESLEPPVKIYQSEK</sequence>
<keyword evidence="1" id="KW-0812">Transmembrane</keyword>
<evidence type="ECO:0000313" key="3">
    <source>
        <dbReference type="Proteomes" id="UP000053091"/>
    </source>
</evidence>
<dbReference type="Proteomes" id="UP000053091">
    <property type="component" value="Unassembled WGS sequence"/>
</dbReference>
<evidence type="ECO:0000256" key="1">
    <source>
        <dbReference type="SAM" id="Phobius"/>
    </source>
</evidence>
<accession>A0A0S7BV96</accession>
<keyword evidence="3" id="KW-1185">Reference proteome</keyword>
<name>A0A0S7BV96_9BACT</name>
<dbReference type="RefSeq" id="WP_062038359.1">
    <property type="nucleotide sequence ID" value="NZ_DF968182.1"/>
</dbReference>
<evidence type="ECO:0008006" key="4">
    <source>
        <dbReference type="Google" id="ProtNLM"/>
    </source>
</evidence>
<dbReference type="AlphaFoldDB" id="A0A0S7BV96"/>
<dbReference type="STRING" id="1678841.TBC1_11621"/>
<dbReference type="Pfam" id="PF19579">
    <property type="entry name" value="FtsL_2"/>
    <property type="match status" value="1"/>
</dbReference>
<evidence type="ECO:0000313" key="2">
    <source>
        <dbReference type="EMBL" id="GAP42491.1"/>
    </source>
</evidence>